<dbReference type="InterPro" id="IPR007267">
    <property type="entry name" value="GtrA_DPMS_TM"/>
</dbReference>
<feature type="transmembrane region" description="Helical" evidence="6">
    <location>
        <begin position="53"/>
        <end position="76"/>
    </location>
</feature>
<gene>
    <name evidence="8" type="ORF">PRIP_01184</name>
</gene>
<dbReference type="AlphaFoldDB" id="W7DCN5"/>
<keyword evidence="3 6" id="KW-0812">Transmembrane</keyword>
<accession>W7DCN5</accession>
<evidence type="ECO:0000259" key="7">
    <source>
        <dbReference type="Pfam" id="PF04138"/>
    </source>
</evidence>
<sequence>MRRFGSVNSFFGIDYVTSNTVSWIASVIFAYATNKRYVFESYTPTWKDRVREASSFFGFRFLTYLVDLAVMVILISGLGTNALVAKILTNVIVLVLNYVFSKWIIFKIRK</sequence>
<dbReference type="InterPro" id="IPR051401">
    <property type="entry name" value="GtrA_CellWall_Glycosyl"/>
</dbReference>
<protein>
    <submittedName>
        <fullName evidence="8">Wall teichoic acid glycosylation protein GtcA</fullName>
    </submittedName>
</protein>
<feature type="domain" description="GtrA/DPMS transmembrane" evidence="7">
    <location>
        <begin position="8"/>
        <end position="106"/>
    </location>
</feature>
<evidence type="ECO:0000256" key="2">
    <source>
        <dbReference type="ARBA" id="ARBA00009399"/>
    </source>
</evidence>
<dbReference type="Pfam" id="PF04138">
    <property type="entry name" value="GtrA_DPMS_TM"/>
    <property type="match status" value="1"/>
</dbReference>
<evidence type="ECO:0000256" key="5">
    <source>
        <dbReference type="ARBA" id="ARBA00023136"/>
    </source>
</evidence>
<evidence type="ECO:0000313" key="8">
    <source>
        <dbReference type="EMBL" id="EUJ46895.1"/>
    </source>
</evidence>
<dbReference type="Proteomes" id="UP000019248">
    <property type="component" value="Unassembled WGS sequence"/>
</dbReference>
<keyword evidence="5 6" id="KW-0472">Membrane</keyword>
<dbReference type="EMBL" id="AODL01000002">
    <property type="protein sequence ID" value="EUJ46895.1"/>
    <property type="molecule type" value="Genomic_DNA"/>
</dbReference>
<proteinExistence type="inferred from homology"/>
<dbReference type="GO" id="GO:0000271">
    <property type="term" value="P:polysaccharide biosynthetic process"/>
    <property type="evidence" value="ECO:0007669"/>
    <property type="project" value="InterPro"/>
</dbReference>
<evidence type="ECO:0000256" key="3">
    <source>
        <dbReference type="ARBA" id="ARBA00022692"/>
    </source>
</evidence>
<comment type="caution">
    <text evidence="8">The sequence shown here is derived from an EMBL/GenBank/DDBJ whole genome shotgun (WGS) entry which is preliminary data.</text>
</comment>
<dbReference type="PANTHER" id="PTHR38459:SF5">
    <property type="entry name" value="CELL WALL TEICHOIC ACID GLYCOSYLATION PROTEIN GTCA"/>
    <property type="match status" value="1"/>
</dbReference>
<evidence type="ECO:0000256" key="4">
    <source>
        <dbReference type="ARBA" id="ARBA00022989"/>
    </source>
</evidence>
<evidence type="ECO:0000256" key="1">
    <source>
        <dbReference type="ARBA" id="ARBA00004141"/>
    </source>
</evidence>
<evidence type="ECO:0000256" key="6">
    <source>
        <dbReference type="SAM" id="Phobius"/>
    </source>
</evidence>
<reference evidence="8 9" key="1">
    <citation type="journal article" date="2014" name="Int. J. Syst. Evol. Microbiol.">
        <title>Listeria floridensis sp. nov., Listeria aquatica sp. nov., Listeria cornellensis sp. nov., Listeria riparia sp. nov. and Listeria grandensis sp. nov., from agricultural and natural environments.</title>
        <authorList>
            <person name="den Bakker H.C."/>
            <person name="Warchocki S."/>
            <person name="Wright E.M."/>
            <person name="Allred A.F."/>
            <person name="Ahlstrom C."/>
            <person name="Manuel C.S."/>
            <person name="Stasiewicz M.J."/>
            <person name="Burrell A."/>
            <person name="Roof S."/>
            <person name="Strawn L."/>
            <person name="Fortes E.D."/>
            <person name="Nightingale K.K."/>
            <person name="Kephart D."/>
            <person name="Wiedmann M."/>
        </authorList>
    </citation>
    <scope>NUCLEOTIDE SEQUENCE [LARGE SCALE GENOMIC DNA]</scope>
    <source>
        <strain evidence="8 9">FSL S10-1204</strain>
    </source>
</reference>
<keyword evidence="9" id="KW-1185">Reference proteome</keyword>
<dbReference type="PANTHER" id="PTHR38459">
    <property type="entry name" value="PROPHAGE BACTOPRENOL-LINKED GLUCOSE TRANSLOCASE HOMOLOG"/>
    <property type="match status" value="1"/>
</dbReference>
<organism evidence="8 9">
    <name type="scientific">Listeria riparia FSL S10-1204</name>
    <dbReference type="NCBI Taxonomy" id="1265816"/>
    <lineage>
        <taxon>Bacteria</taxon>
        <taxon>Bacillati</taxon>
        <taxon>Bacillota</taxon>
        <taxon>Bacilli</taxon>
        <taxon>Bacillales</taxon>
        <taxon>Listeriaceae</taxon>
        <taxon>Listeria</taxon>
    </lineage>
</organism>
<comment type="similarity">
    <text evidence="2">Belongs to the GtrA family.</text>
</comment>
<evidence type="ECO:0000313" key="9">
    <source>
        <dbReference type="Proteomes" id="UP000019248"/>
    </source>
</evidence>
<feature type="transmembrane region" description="Helical" evidence="6">
    <location>
        <begin position="82"/>
        <end position="100"/>
    </location>
</feature>
<dbReference type="PATRIC" id="fig|1265816.5.peg.231"/>
<keyword evidence="4 6" id="KW-1133">Transmembrane helix</keyword>
<feature type="transmembrane region" description="Helical" evidence="6">
    <location>
        <begin position="12"/>
        <end position="32"/>
    </location>
</feature>
<dbReference type="GO" id="GO:0005886">
    <property type="term" value="C:plasma membrane"/>
    <property type="evidence" value="ECO:0007669"/>
    <property type="project" value="TreeGrafter"/>
</dbReference>
<comment type="subcellular location">
    <subcellularLocation>
        <location evidence="1">Membrane</location>
        <topology evidence="1">Multi-pass membrane protein</topology>
    </subcellularLocation>
</comment>
<name>W7DCN5_9LIST</name>